<keyword evidence="3" id="KW-1185">Reference proteome</keyword>
<organism evidence="2 3">
    <name type="scientific">Dissophora globulifera</name>
    <dbReference type="NCBI Taxonomy" id="979702"/>
    <lineage>
        <taxon>Eukaryota</taxon>
        <taxon>Fungi</taxon>
        <taxon>Fungi incertae sedis</taxon>
        <taxon>Mucoromycota</taxon>
        <taxon>Mortierellomycotina</taxon>
        <taxon>Mortierellomycetes</taxon>
        <taxon>Mortierellales</taxon>
        <taxon>Mortierellaceae</taxon>
        <taxon>Dissophora</taxon>
    </lineage>
</organism>
<accession>A0A9P6R7Z4</accession>
<feature type="non-terminal residue" evidence="2">
    <location>
        <position position="342"/>
    </location>
</feature>
<feature type="region of interest" description="Disordered" evidence="1">
    <location>
        <begin position="247"/>
        <end position="272"/>
    </location>
</feature>
<gene>
    <name evidence="2" type="ORF">BGZ99_009788</name>
</gene>
<dbReference type="EMBL" id="JAAAIP010000858">
    <property type="protein sequence ID" value="KAG0311994.1"/>
    <property type="molecule type" value="Genomic_DNA"/>
</dbReference>
<evidence type="ECO:0000313" key="3">
    <source>
        <dbReference type="Proteomes" id="UP000738325"/>
    </source>
</evidence>
<dbReference type="Proteomes" id="UP000738325">
    <property type="component" value="Unassembled WGS sequence"/>
</dbReference>
<protein>
    <recommendedName>
        <fullName evidence="4">F-box domain-containing protein</fullName>
    </recommendedName>
</protein>
<sequence length="342" mass="39188">MRSPRPNPLDIPEIIALVGQFIPVWRFSIGFDRSTSSIRNVFQPHDLLSAVLVNRTFHRTLTPLLWQVYDDSLVYDIDSNGYEEYYLDDLLLGDGGQPTIPSHVFLANCHHFRIFHNHLREFRITRTPSPLQQVGSLETCIHLRELTLSWDVQDEFACDLVSRNPMLRLLSWECSRYNWPAMRQRNYEALSVLHHLESLHLDRWAIDHEKLCNAVLRRNAASLKELSFMRMLGFRSEEVWDSFIGGSQVKDQEEEENNSQDGDRQRYGGNGATAAPPSVLFSKLKTLRLECQWGVLTIASALTQIEGVNVKGRHDDTDSNDTITSSENTALPGLLRLCPTLE</sequence>
<comment type="caution">
    <text evidence="2">The sequence shown here is derived from an EMBL/GenBank/DDBJ whole genome shotgun (WGS) entry which is preliminary data.</text>
</comment>
<dbReference type="AlphaFoldDB" id="A0A9P6R7Z4"/>
<name>A0A9P6R7Z4_9FUNG</name>
<reference evidence="2" key="1">
    <citation type="journal article" date="2020" name="Fungal Divers.">
        <title>Resolving the Mortierellaceae phylogeny through synthesis of multi-gene phylogenetics and phylogenomics.</title>
        <authorList>
            <person name="Vandepol N."/>
            <person name="Liber J."/>
            <person name="Desiro A."/>
            <person name="Na H."/>
            <person name="Kennedy M."/>
            <person name="Barry K."/>
            <person name="Grigoriev I.V."/>
            <person name="Miller A.N."/>
            <person name="O'Donnell K."/>
            <person name="Stajich J.E."/>
            <person name="Bonito G."/>
        </authorList>
    </citation>
    <scope>NUCLEOTIDE SEQUENCE</scope>
    <source>
        <strain evidence="2">REB-010B</strain>
    </source>
</reference>
<evidence type="ECO:0000313" key="2">
    <source>
        <dbReference type="EMBL" id="KAG0311994.1"/>
    </source>
</evidence>
<dbReference type="SUPFAM" id="SSF52047">
    <property type="entry name" value="RNI-like"/>
    <property type="match status" value="1"/>
</dbReference>
<proteinExistence type="predicted"/>
<dbReference type="OrthoDB" id="2384330at2759"/>
<evidence type="ECO:0000256" key="1">
    <source>
        <dbReference type="SAM" id="MobiDB-lite"/>
    </source>
</evidence>
<evidence type="ECO:0008006" key="4">
    <source>
        <dbReference type="Google" id="ProtNLM"/>
    </source>
</evidence>